<evidence type="ECO:0000256" key="4">
    <source>
        <dbReference type="ARBA" id="ARBA00022806"/>
    </source>
</evidence>
<dbReference type="AlphaFoldDB" id="A0A2G3AHL5"/>
<dbReference type="GO" id="GO:0016787">
    <property type="term" value="F:hydrolase activity"/>
    <property type="evidence" value="ECO:0007669"/>
    <property type="project" value="UniProtKB-KW"/>
</dbReference>
<name>A0A2G3AHL5_CAPAN</name>
<dbReference type="Gene3D" id="3.40.50.300">
    <property type="entry name" value="P-loop containing nucleotide triphosphate hydrolases"/>
    <property type="match status" value="1"/>
</dbReference>
<dbReference type="PANTHER" id="PTHR45821">
    <property type="entry name" value="SNF2 DOMAIN-CONTAINING PROTEIN CLASSY 2-RELATED"/>
    <property type="match status" value="1"/>
</dbReference>
<protein>
    <submittedName>
        <fullName evidence="7">Uncharacterized protein</fullName>
    </submittedName>
</protein>
<sequence length="218" mass="24305">MRVARQDNEWRSVGWHGRWGRMGSGVLRALSQAEERRDMDHHEGIRLIGASRVVLLDVLWNPSVEQQAISRAYRNGQKIFLHVYRPVTSKWEVDKIEQQARKRYHSDVLLSRNVVNTSCSVSEDDILESMVKHEGPLRSRAAKAIGFTDMMIDYSLANAPLPKELSADEVGNTAAFLASPLASAFTGAVIYVDNGLNAMGVGVDSPIFKDLNIPKSTE</sequence>
<keyword evidence="4" id="KW-0347">Helicase</keyword>
<evidence type="ECO:0000313" key="7">
    <source>
        <dbReference type="EMBL" id="PHT93663.1"/>
    </source>
</evidence>
<dbReference type="CDD" id="cd18793">
    <property type="entry name" value="SF2_C_SNF"/>
    <property type="match status" value="1"/>
</dbReference>
<keyword evidence="6" id="KW-0539">Nucleus</keyword>
<evidence type="ECO:0000256" key="5">
    <source>
        <dbReference type="ARBA" id="ARBA00022840"/>
    </source>
</evidence>
<dbReference type="GO" id="GO:0004386">
    <property type="term" value="F:helicase activity"/>
    <property type="evidence" value="ECO:0007669"/>
    <property type="project" value="UniProtKB-KW"/>
</dbReference>
<evidence type="ECO:0000256" key="2">
    <source>
        <dbReference type="ARBA" id="ARBA00022741"/>
    </source>
</evidence>
<keyword evidence="3" id="KW-0378">Hydrolase</keyword>
<comment type="subcellular location">
    <subcellularLocation>
        <location evidence="1">Nucleus</location>
    </subcellularLocation>
</comment>
<evidence type="ECO:0000313" key="8">
    <source>
        <dbReference type="Proteomes" id="UP000222542"/>
    </source>
</evidence>
<proteinExistence type="predicted"/>
<dbReference type="STRING" id="4072.A0A2G3AHL5"/>
<dbReference type="Proteomes" id="UP000222542">
    <property type="component" value="Unassembled WGS sequence"/>
</dbReference>
<dbReference type="InterPro" id="IPR027417">
    <property type="entry name" value="P-loop_NTPase"/>
</dbReference>
<dbReference type="GO" id="GO:0005634">
    <property type="term" value="C:nucleus"/>
    <property type="evidence" value="ECO:0007669"/>
    <property type="project" value="UniProtKB-SubCell"/>
</dbReference>
<dbReference type="InterPro" id="IPR036291">
    <property type="entry name" value="NAD(P)-bd_dom_sf"/>
</dbReference>
<evidence type="ECO:0000256" key="3">
    <source>
        <dbReference type="ARBA" id="ARBA00022801"/>
    </source>
</evidence>
<evidence type="ECO:0000256" key="6">
    <source>
        <dbReference type="ARBA" id="ARBA00023242"/>
    </source>
</evidence>
<dbReference type="Gene3D" id="1.10.8.400">
    <property type="entry name" value="Enoyl acyl carrier protein reductase"/>
    <property type="match status" value="1"/>
</dbReference>
<dbReference type="SUPFAM" id="SSF51735">
    <property type="entry name" value="NAD(P)-binding Rossmann-fold domains"/>
    <property type="match status" value="1"/>
</dbReference>
<dbReference type="SUPFAM" id="SSF52540">
    <property type="entry name" value="P-loop containing nucleoside triphosphate hydrolases"/>
    <property type="match status" value="1"/>
</dbReference>
<keyword evidence="2" id="KW-0547">Nucleotide-binding</keyword>
<evidence type="ECO:0000256" key="1">
    <source>
        <dbReference type="ARBA" id="ARBA00004123"/>
    </source>
</evidence>
<dbReference type="GO" id="GO:0080188">
    <property type="term" value="P:gene silencing by siRNA-directed DNA methylation"/>
    <property type="evidence" value="ECO:0007669"/>
    <property type="project" value="InterPro"/>
</dbReference>
<reference evidence="7 8" key="1">
    <citation type="journal article" date="2014" name="Nat. Genet.">
        <title>Genome sequence of the hot pepper provides insights into the evolution of pungency in Capsicum species.</title>
        <authorList>
            <person name="Kim S."/>
            <person name="Park M."/>
            <person name="Yeom S.I."/>
            <person name="Kim Y.M."/>
            <person name="Lee J.M."/>
            <person name="Lee H.A."/>
            <person name="Seo E."/>
            <person name="Choi J."/>
            <person name="Cheong K."/>
            <person name="Kim K.T."/>
            <person name="Jung K."/>
            <person name="Lee G.W."/>
            <person name="Oh S.K."/>
            <person name="Bae C."/>
            <person name="Kim S.B."/>
            <person name="Lee H.Y."/>
            <person name="Kim S.Y."/>
            <person name="Kim M.S."/>
            <person name="Kang B.C."/>
            <person name="Jo Y.D."/>
            <person name="Yang H.B."/>
            <person name="Jeong H.J."/>
            <person name="Kang W.H."/>
            <person name="Kwon J.K."/>
            <person name="Shin C."/>
            <person name="Lim J.Y."/>
            <person name="Park J.H."/>
            <person name="Huh J.H."/>
            <person name="Kim J.S."/>
            <person name="Kim B.D."/>
            <person name="Cohen O."/>
            <person name="Paran I."/>
            <person name="Suh M.C."/>
            <person name="Lee S.B."/>
            <person name="Kim Y.K."/>
            <person name="Shin Y."/>
            <person name="Noh S.J."/>
            <person name="Park J."/>
            <person name="Seo Y.S."/>
            <person name="Kwon S.Y."/>
            <person name="Kim H.A."/>
            <person name="Park J.M."/>
            <person name="Kim H.J."/>
            <person name="Choi S.B."/>
            <person name="Bosland P.W."/>
            <person name="Reeves G."/>
            <person name="Jo S.H."/>
            <person name="Lee B.W."/>
            <person name="Cho H.T."/>
            <person name="Choi H.S."/>
            <person name="Lee M.S."/>
            <person name="Yu Y."/>
            <person name="Do Choi Y."/>
            <person name="Park B.S."/>
            <person name="van Deynze A."/>
            <person name="Ashrafi H."/>
            <person name="Hill T."/>
            <person name="Kim W.T."/>
            <person name="Pai H.S."/>
            <person name="Ahn H.K."/>
            <person name="Yeam I."/>
            <person name="Giovannoni J.J."/>
            <person name="Rose J.K."/>
            <person name="Sorensen I."/>
            <person name="Lee S.J."/>
            <person name="Kim R.W."/>
            <person name="Choi I.Y."/>
            <person name="Choi B.S."/>
            <person name="Lim J.S."/>
            <person name="Lee Y.H."/>
            <person name="Choi D."/>
        </authorList>
    </citation>
    <scope>NUCLEOTIDE SEQUENCE [LARGE SCALE GENOMIC DNA]</scope>
    <source>
        <strain evidence="8">cv. CM334</strain>
    </source>
</reference>
<accession>A0A2G3AHL5</accession>
<dbReference type="PANTHER" id="PTHR45821:SF14">
    <property type="entry name" value="HELICASE C-TERMINAL DOMAIN-CONTAINING PROTEIN"/>
    <property type="match status" value="1"/>
</dbReference>
<dbReference type="InterPro" id="IPR049730">
    <property type="entry name" value="SNF2/RAD54-like_C"/>
</dbReference>
<organism evidence="7 8">
    <name type="scientific">Capsicum annuum</name>
    <name type="common">Capsicum pepper</name>
    <dbReference type="NCBI Taxonomy" id="4072"/>
    <lineage>
        <taxon>Eukaryota</taxon>
        <taxon>Viridiplantae</taxon>
        <taxon>Streptophyta</taxon>
        <taxon>Embryophyta</taxon>
        <taxon>Tracheophyta</taxon>
        <taxon>Spermatophyta</taxon>
        <taxon>Magnoliopsida</taxon>
        <taxon>eudicotyledons</taxon>
        <taxon>Gunneridae</taxon>
        <taxon>Pentapetalae</taxon>
        <taxon>asterids</taxon>
        <taxon>lamiids</taxon>
        <taxon>Solanales</taxon>
        <taxon>Solanaceae</taxon>
        <taxon>Solanoideae</taxon>
        <taxon>Capsiceae</taxon>
        <taxon>Capsicum</taxon>
    </lineage>
</organism>
<dbReference type="GO" id="GO:0005524">
    <property type="term" value="F:ATP binding"/>
    <property type="evidence" value="ECO:0007669"/>
    <property type="project" value="UniProtKB-KW"/>
</dbReference>
<keyword evidence="8" id="KW-1185">Reference proteome</keyword>
<dbReference type="Gramene" id="PHT93663">
    <property type="protein sequence ID" value="PHT93663"/>
    <property type="gene ID" value="T459_01545"/>
</dbReference>
<dbReference type="EMBL" id="AYRZ02000001">
    <property type="protein sequence ID" value="PHT93663.1"/>
    <property type="molecule type" value="Genomic_DNA"/>
</dbReference>
<dbReference type="InterPro" id="IPR044567">
    <property type="entry name" value="CLSY/DRD1"/>
</dbReference>
<comment type="caution">
    <text evidence="7">The sequence shown here is derived from an EMBL/GenBank/DDBJ whole genome shotgun (WGS) entry which is preliminary data.</text>
</comment>
<reference evidence="7 8" key="2">
    <citation type="journal article" date="2017" name="Genome Biol.">
        <title>New reference genome sequences of hot pepper reveal the massive evolution of plant disease-resistance genes by retroduplication.</title>
        <authorList>
            <person name="Kim S."/>
            <person name="Park J."/>
            <person name="Yeom S.I."/>
            <person name="Kim Y.M."/>
            <person name="Seo E."/>
            <person name="Kim K.T."/>
            <person name="Kim M.S."/>
            <person name="Lee J.M."/>
            <person name="Cheong K."/>
            <person name="Shin H.S."/>
            <person name="Kim S.B."/>
            <person name="Han K."/>
            <person name="Lee J."/>
            <person name="Park M."/>
            <person name="Lee H.A."/>
            <person name="Lee H.Y."/>
            <person name="Lee Y."/>
            <person name="Oh S."/>
            <person name="Lee J.H."/>
            <person name="Choi E."/>
            <person name="Choi E."/>
            <person name="Lee S.E."/>
            <person name="Jeon J."/>
            <person name="Kim H."/>
            <person name="Choi G."/>
            <person name="Song H."/>
            <person name="Lee J."/>
            <person name="Lee S.C."/>
            <person name="Kwon J.K."/>
            <person name="Lee H.Y."/>
            <person name="Koo N."/>
            <person name="Hong Y."/>
            <person name="Kim R.W."/>
            <person name="Kang W.H."/>
            <person name="Huh J.H."/>
            <person name="Kang B.C."/>
            <person name="Yang T.J."/>
            <person name="Lee Y.H."/>
            <person name="Bennetzen J.L."/>
            <person name="Choi D."/>
        </authorList>
    </citation>
    <scope>NUCLEOTIDE SEQUENCE [LARGE SCALE GENOMIC DNA]</scope>
    <source>
        <strain evidence="8">cv. CM334</strain>
    </source>
</reference>
<dbReference type="InterPro" id="IPR002347">
    <property type="entry name" value="SDR_fam"/>
</dbReference>
<keyword evidence="5" id="KW-0067">ATP-binding</keyword>
<dbReference type="Pfam" id="PF13561">
    <property type="entry name" value="adh_short_C2"/>
    <property type="match status" value="1"/>
</dbReference>
<gene>
    <name evidence="7" type="ORF">T459_01545</name>
</gene>